<dbReference type="InterPro" id="IPR011992">
    <property type="entry name" value="EF-hand-dom_pair"/>
</dbReference>
<gene>
    <name evidence="14" type="ORF">COLO4_04881</name>
</gene>
<dbReference type="CDD" id="cd05117">
    <property type="entry name" value="STKc_CAMK"/>
    <property type="match status" value="1"/>
</dbReference>
<accession>A0A1R3KSH3</accession>
<dbReference type="SUPFAM" id="SSF56112">
    <property type="entry name" value="Protein kinase-like (PK-like)"/>
    <property type="match status" value="1"/>
</dbReference>
<evidence type="ECO:0000256" key="9">
    <source>
        <dbReference type="ARBA" id="ARBA00022840"/>
    </source>
</evidence>
<protein>
    <recommendedName>
        <fullName evidence="3">non-specific serine/threonine protein kinase</fullName>
        <ecNumber evidence="3">2.7.11.1</ecNumber>
    </recommendedName>
</protein>
<reference evidence="15" key="1">
    <citation type="submission" date="2013-09" db="EMBL/GenBank/DDBJ databases">
        <title>Corchorus olitorius genome sequencing.</title>
        <authorList>
            <person name="Alam M."/>
            <person name="Haque M.S."/>
            <person name="Islam M.S."/>
            <person name="Emdad E.M."/>
            <person name="Islam M.M."/>
            <person name="Ahmed B."/>
            <person name="Halim A."/>
            <person name="Hossen Q.M.M."/>
            <person name="Hossain M.Z."/>
            <person name="Ahmed R."/>
            <person name="Khan M.M."/>
            <person name="Islam R."/>
            <person name="Rashid M.M."/>
            <person name="Khan S.A."/>
            <person name="Rahman M.S."/>
            <person name="Alam M."/>
            <person name="Yahiya A.S."/>
            <person name="Khan M.S."/>
            <person name="Azam M.S."/>
            <person name="Haque T."/>
            <person name="Lashkar M.Z.H."/>
            <person name="Akhand A.I."/>
            <person name="Morshed G."/>
            <person name="Roy S."/>
            <person name="Uddin K.S."/>
            <person name="Rabeya T."/>
            <person name="Hossain A.S."/>
            <person name="Chowdhury A."/>
            <person name="Snigdha A.R."/>
            <person name="Mortoza M.S."/>
            <person name="Matin S.A."/>
            <person name="Hoque S.M.E."/>
            <person name="Islam M.K."/>
            <person name="Roy D.K."/>
            <person name="Haider R."/>
            <person name="Moosa M.M."/>
            <person name="Elias S.M."/>
            <person name="Hasan A.M."/>
            <person name="Jahan S."/>
            <person name="Shafiuddin M."/>
            <person name="Mahmood N."/>
            <person name="Shommy N.S."/>
        </authorList>
    </citation>
    <scope>NUCLEOTIDE SEQUENCE [LARGE SCALE GENOMIC DNA]</scope>
    <source>
        <strain evidence="15">cv. O-4</strain>
    </source>
</reference>
<evidence type="ECO:0000256" key="4">
    <source>
        <dbReference type="ARBA" id="ARBA00022527"/>
    </source>
</evidence>
<dbReference type="Gene3D" id="3.30.200.20">
    <property type="entry name" value="Phosphorylase Kinase, domain 1"/>
    <property type="match status" value="1"/>
</dbReference>
<comment type="catalytic activity">
    <reaction evidence="11">
        <text>L-seryl-[protein] + ATP = O-phospho-L-seryl-[protein] + ADP + H(+)</text>
        <dbReference type="Rhea" id="RHEA:17989"/>
        <dbReference type="Rhea" id="RHEA-COMP:9863"/>
        <dbReference type="Rhea" id="RHEA-COMP:11604"/>
        <dbReference type="ChEBI" id="CHEBI:15378"/>
        <dbReference type="ChEBI" id="CHEBI:29999"/>
        <dbReference type="ChEBI" id="CHEBI:30616"/>
        <dbReference type="ChEBI" id="CHEBI:83421"/>
        <dbReference type="ChEBI" id="CHEBI:456216"/>
        <dbReference type="EC" id="2.7.11.1"/>
    </reaction>
</comment>
<dbReference type="SUPFAM" id="SSF47473">
    <property type="entry name" value="EF-hand"/>
    <property type="match status" value="1"/>
</dbReference>
<dbReference type="Pfam" id="PF00069">
    <property type="entry name" value="Pkinase"/>
    <property type="match status" value="1"/>
</dbReference>
<evidence type="ECO:0000256" key="8">
    <source>
        <dbReference type="ARBA" id="ARBA00022777"/>
    </source>
</evidence>
<evidence type="ECO:0000256" key="7">
    <source>
        <dbReference type="ARBA" id="ARBA00022741"/>
    </source>
</evidence>
<feature type="domain" description="Protein kinase" evidence="13">
    <location>
        <begin position="98"/>
        <end position="364"/>
    </location>
</feature>
<comment type="similarity">
    <text evidence="2">Belongs to the protein kinase superfamily. CAMK Ser/Thr protein kinase family. SNF1 subfamily.</text>
</comment>
<evidence type="ECO:0000256" key="6">
    <source>
        <dbReference type="ARBA" id="ARBA00022679"/>
    </source>
</evidence>
<keyword evidence="6" id="KW-0808">Transferase</keyword>
<keyword evidence="9" id="KW-0067">ATP-binding</keyword>
<dbReference type="AlphaFoldDB" id="A0A1R3KSH3"/>
<dbReference type="STRING" id="93759.A0A1R3KSH3"/>
<comment type="similarity">
    <text evidence="1">Belongs to the protein kinase superfamily. CAMK Ser/Thr protein kinase family. CaMK subfamily.</text>
</comment>
<dbReference type="PROSITE" id="PS50011">
    <property type="entry name" value="PROTEIN_KINASE_DOM"/>
    <property type="match status" value="1"/>
</dbReference>
<comment type="catalytic activity">
    <reaction evidence="10">
        <text>L-threonyl-[protein] + ATP = O-phospho-L-threonyl-[protein] + ADP + H(+)</text>
        <dbReference type="Rhea" id="RHEA:46608"/>
        <dbReference type="Rhea" id="RHEA-COMP:11060"/>
        <dbReference type="Rhea" id="RHEA-COMP:11605"/>
        <dbReference type="ChEBI" id="CHEBI:15378"/>
        <dbReference type="ChEBI" id="CHEBI:30013"/>
        <dbReference type="ChEBI" id="CHEBI:30616"/>
        <dbReference type="ChEBI" id="CHEBI:61977"/>
        <dbReference type="ChEBI" id="CHEBI:456216"/>
        <dbReference type="EC" id="2.7.11.1"/>
    </reaction>
</comment>
<keyword evidence="4" id="KW-0723">Serine/threonine-protein kinase</keyword>
<evidence type="ECO:0000256" key="1">
    <source>
        <dbReference type="ARBA" id="ARBA00005354"/>
    </source>
</evidence>
<dbReference type="PROSITE" id="PS00108">
    <property type="entry name" value="PROTEIN_KINASE_ST"/>
    <property type="match status" value="1"/>
</dbReference>
<dbReference type="GO" id="GO:0005524">
    <property type="term" value="F:ATP binding"/>
    <property type="evidence" value="ECO:0007669"/>
    <property type="project" value="UniProtKB-KW"/>
</dbReference>
<evidence type="ECO:0000256" key="12">
    <source>
        <dbReference type="ARBA" id="ARBA00058225"/>
    </source>
</evidence>
<dbReference type="SMART" id="SM00220">
    <property type="entry name" value="S_TKc"/>
    <property type="match status" value="1"/>
</dbReference>
<evidence type="ECO:0000256" key="2">
    <source>
        <dbReference type="ARBA" id="ARBA00006234"/>
    </source>
</evidence>
<dbReference type="InterPro" id="IPR000719">
    <property type="entry name" value="Prot_kinase_dom"/>
</dbReference>
<evidence type="ECO:0000256" key="11">
    <source>
        <dbReference type="ARBA" id="ARBA00048679"/>
    </source>
</evidence>
<evidence type="ECO:0000256" key="10">
    <source>
        <dbReference type="ARBA" id="ARBA00047899"/>
    </source>
</evidence>
<comment type="caution">
    <text evidence="14">The sequence shown here is derived from an EMBL/GenBank/DDBJ whole genome shotgun (WGS) entry which is preliminary data.</text>
</comment>
<keyword evidence="7" id="KW-0547">Nucleotide-binding</keyword>
<dbReference type="GO" id="GO:0004674">
    <property type="term" value="F:protein serine/threonine kinase activity"/>
    <property type="evidence" value="ECO:0007669"/>
    <property type="project" value="UniProtKB-KW"/>
</dbReference>
<dbReference type="EMBL" id="AWUE01012057">
    <property type="protein sequence ID" value="OMP10042.1"/>
    <property type="molecule type" value="Genomic_DNA"/>
</dbReference>
<evidence type="ECO:0000256" key="5">
    <source>
        <dbReference type="ARBA" id="ARBA00022553"/>
    </source>
</evidence>
<dbReference type="Gene3D" id="1.10.510.10">
    <property type="entry name" value="Transferase(Phosphotransferase) domain 1"/>
    <property type="match status" value="1"/>
</dbReference>
<dbReference type="InterPro" id="IPR011009">
    <property type="entry name" value="Kinase-like_dom_sf"/>
</dbReference>
<dbReference type="Proteomes" id="UP000187203">
    <property type="component" value="Unassembled WGS sequence"/>
</dbReference>
<dbReference type="FunFam" id="1.10.510.10:FF:000571">
    <property type="entry name" value="Maternal embryonic leucine zipper kinase"/>
    <property type="match status" value="1"/>
</dbReference>
<keyword evidence="15" id="KW-1185">Reference proteome</keyword>
<evidence type="ECO:0000313" key="14">
    <source>
        <dbReference type="EMBL" id="OMP10042.1"/>
    </source>
</evidence>
<keyword evidence="5" id="KW-0597">Phosphoprotein</keyword>
<evidence type="ECO:0000313" key="15">
    <source>
        <dbReference type="Proteomes" id="UP000187203"/>
    </source>
</evidence>
<dbReference type="InterPro" id="IPR008271">
    <property type="entry name" value="Ser/Thr_kinase_AS"/>
</dbReference>
<comment type="function">
    <text evidence="12">CIPK serine-threonine protein kinases interact with CBL proteins. Binding of a CBL protein to the regulatory NAF domain of CIPK protein lead to the activation of the kinase in a calcium-dependent manner.</text>
</comment>
<dbReference type="PANTHER" id="PTHR24349">
    <property type="entry name" value="SERINE/THREONINE-PROTEIN KINASE"/>
    <property type="match status" value="1"/>
</dbReference>
<sequence length="530" mass="60509">MECVRSNNPNSGSAFSTILEREEEQIKTLLVSLMLSASPRIQSQPFQPPSLVKHIKALLLKRLSGGPKLGSILEDSGSKPEEELDKTFGYAKNFRAKYKLVKKLNRGFLGHVFSARAKKGELKDQPVAVKIIPKANIKSETFIEDVQREVKILKALSGRKHLLKFYDAFEDDNNVYIVMELCEGGDLSDKIFERRLRRERYTEEEIKVIVKQILSAVSFCHLQGIVHRDLKPENIMFASRGEDAEIKLIDFGVSEITKQEGERFDDIVGTDVYMAPEVLRESYSLEADLWSIGVITYYLIGGNYPFWADTKSGIYRLVKRSDPKFEDEPWPSVSPEAKDFIKRLLYKNQHKRMTAAEALAHRWLSDESYPLPLDFLIYRFVSMYLNETSLGCAARKALSKALTADQLDYLRAQFRLLEPNSDGSVSLENFEKMGSLADRKMYFEEFCAAAIHILHLEADEGWKQIVSTAFEHFEQEGNRVISYEEFREELCITGPSALSSVQDCIRDSDGKLNLFGFIKLLGGSIRRFKI</sequence>
<evidence type="ECO:0000256" key="3">
    <source>
        <dbReference type="ARBA" id="ARBA00012513"/>
    </source>
</evidence>
<proteinExistence type="inferred from homology"/>
<organism evidence="14 15">
    <name type="scientific">Corchorus olitorius</name>
    <dbReference type="NCBI Taxonomy" id="93759"/>
    <lineage>
        <taxon>Eukaryota</taxon>
        <taxon>Viridiplantae</taxon>
        <taxon>Streptophyta</taxon>
        <taxon>Embryophyta</taxon>
        <taxon>Tracheophyta</taxon>
        <taxon>Spermatophyta</taxon>
        <taxon>Magnoliopsida</taxon>
        <taxon>eudicotyledons</taxon>
        <taxon>Gunneridae</taxon>
        <taxon>Pentapetalae</taxon>
        <taxon>rosids</taxon>
        <taxon>malvids</taxon>
        <taxon>Malvales</taxon>
        <taxon>Malvaceae</taxon>
        <taxon>Grewioideae</taxon>
        <taxon>Apeibeae</taxon>
        <taxon>Corchorus</taxon>
    </lineage>
</organism>
<dbReference type="OrthoDB" id="40902at2759"/>
<keyword evidence="8" id="KW-0418">Kinase</keyword>
<name>A0A1R3KSH3_9ROSI</name>
<dbReference type="Gene3D" id="1.10.238.10">
    <property type="entry name" value="EF-hand"/>
    <property type="match status" value="1"/>
</dbReference>
<dbReference type="EC" id="2.7.11.1" evidence="3"/>
<dbReference type="InterPro" id="IPR050205">
    <property type="entry name" value="CDPK_Ser/Thr_kinases"/>
</dbReference>
<evidence type="ECO:0000259" key="13">
    <source>
        <dbReference type="PROSITE" id="PS50011"/>
    </source>
</evidence>